<sequence length="329" mass="38558">MDYLSENAILGSCIFLYRALLLQWGKTGTPWIHWVKNDQYHAEAYFLEKIFKMKGSNNYDVTCSITWYLSWSPCVNCCRKILYFLKKHSNVNIKIHVARLYYVRNERNWQGLRNLMTLVSHFASISPDYSYCWETFIQGGGVGDSWTMDFESQITRICLKWKIQPNDFKRNYLPDKHPKVVYLLYEIRWSKGTTWRNWCSNNSTQHAEVNFLENCFKAMPSASCSITWVLSTTPCGKCSRRILEFLRVHPNVTLEIYAAEHPQLSQPVLTGEVLQPPDHLCCLLWARSSRSLSFLCWRPQSWTQHCRGISLERSRVGESPPLDCWPHCS</sequence>
<accession>A0A8C0IA66</accession>
<dbReference type="AlphaFoldDB" id="A0A8C0IA66"/>
<protein>
    <recommendedName>
        <fullName evidence="6">C-&gt;U-editing enzyme APOBEC-1</fullName>
        <ecNumber evidence="5">3.5.4.36</ecNumber>
    </recommendedName>
    <alternativeName>
        <fullName evidence="13">mRNA(cytosine(6666)) deaminase 1</fullName>
    </alternativeName>
</protein>
<feature type="domain" description="CMP/dCMP-type deaminase" evidence="18">
    <location>
        <begin position="155"/>
        <end position="268"/>
    </location>
</feature>
<evidence type="ECO:0000256" key="13">
    <source>
        <dbReference type="ARBA" id="ARBA00031639"/>
    </source>
</evidence>
<evidence type="ECO:0000256" key="5">
    <source>
        <dbReference type="ARBA" id="ARBA00012742"/>
    </source>
</evidence>
<dbReference type="GO" id="GO:0005737">
    <property type="term" value="C:cytoplasm"/>
    <property type="evidence" value="ECO:0007669"/>
    <property type="project" value="UniProtKB-SubCell"/>
</dbReference>
<dbReference type="Gene3D" id="3.40.140.10">
    <property type="entry name" value="Cytidine Deaminase, domain 2"/>
    <property type="match status" value="2"/>
</dbReference>
<keyword evidence="12" id="KW-0539">Nucleus</keyword>
<comment type="cofactor">
    <cofactor evidence="1">
        <name>Zn(2+)</name>
        <dbReference type="ChEBI" id="CHEBI:29105"/>
    </cofactor>
</comment>
<evidence type="ECO:0000256" key="10">
    <source>
        <dbReference type="ARBA" id="ARBA00022801"/>
    </source>
</evidence>
<keyword evidence="7" id="KW-0963">Cytoplasm</keyword>
<dbReference type="GO" id="GO:0008270">
    <property type="term" value="F:zinc ion binding"/>
    <property type="evidence" value="ECO:0007669"/>
    <property type="project" value="InterPro"/>
</dbReference>
<dbReference type="InterPro" id="IPR041547">
    <property type="entry name" value="APOBEC1"/>
</dbReference>
<dbReference type="Ensembl" id="ENSBOBT00000005070.1">
    <property type="protein sequence ID" value="ENSBOBP00000004939.1"/>
    <property type="gene ID" value="ENSBOBG00000003350.1"/>
</dbReference>
<evidence type="ECO:0000256" key="7">
    <source>
        <dbReference type="ARBA" id="ARBA00022490"/>
    </source>
</evidence>
<name>A0A8C0IA66_BUBBB</name>
<dbReference type="GO" id="GO:0005634">
    <property type="term" value="C:nucleus"/>
    <property type="evidence" value="ECO:0007669"/>
    <property type="project" value="UniProtKB-SubCell"/>
</dbReference>
<dbReference type="InterPro" id="IPR016192">
    <property type="entry name" value="APOBEC/CMP_deaminase_Zn-bd"/>
</dbReference>
<keyword evidence="11" id="KW-0862">Zinc</keyword>
<comment type="catalytic activity">
    <reaction evidence="17">
        <text>cytidine(6666) in apoB mRNA + H2O + H(+) = uridine(6666) in apoB mRNA + NH4(+)</text>
        <dbReference type="Rhea" id="RHEA:21772"/>
        <dbReference type="Rhea" id="RHEA-COMP:13888"/>
        <dbReference type="Rhea" id="RHEA-COMP:13889"/>
        <dbReference type="ChEBI" id="CHEBI:15377"/>
        <dbReference type="ChEBI" id="CHEBI:15378"/>
        <dbReference type="ChEBI" id="CHEBI:28938"/>
        <dbReference type="ChEBI" id="CHEBI:65315"/>
        <dbReference type="ChEBI" id="CHEBI:82748"/>
        <dbReference type="EC" id="3.5.4.36"/>
    </reaction>
    <physiologicalReaction direction="left-to-right" evidence="17">
        <dbReference type="Rhea" id="RHEA:21773"/>
    </physiologicalReaction>
</comment>
<dbReference type="InterPro" id="IPR002125">
    <property type="entry name" value="CMP_dCMP_dom"/>
</dbReference>
<dbReference type="EC" id="3.5.4.36" evidence="5"/>
<comment type="similarity">
    <text evidence="4">Belongs to the cytidine and deoxycytidylate deaminase family.</text>
</comment>
<dbReference type="Proteomes" id="UP000694567">
    <property type="component" value="Unplaced"/>
</dbReference>
<evidence type="ECO:0000256" key="4">
    <source>
        <dbReference type="ARBA" id="ARBA00006576"/>
    </source>
</evidence>
<evidence type="ECO:0000256" key="17">
    <source>
        <dbReference type="ARBA" id="ARBA00049310"/>
    </source>
</evidence>
<comment type="subcellular location">
    <subcellularLocation>
        <location evidence="3">Cytoplasm</location>
    </subcellularLocation>
    <subcellularLocation>
        <location evidence="2">Nucleus</location>
    </subcellularLocation>
</comment>
<dbReference type="Pfam" id="PF18774">
    <property type="entry name" value="APOBEC4_like"/>
    <property type="match status" value="1"/>
</dbReference>
<evidence type="ECO:0000313" key="20">
    <source>
        <dbReference type="Proteomes" id="UP000694567"/>
    </source>
</evidence>
<reference evidence="19" key="1">
    <citation type="submission" date="2025-08" db="UniProtKB">
        <authorList>
            <consortium name="Ensembl"/>
        </authorList>
    </citation>
    <scope>IDENTIFICATION</scope>
</reference>
<dbReference type="InterPro" id="IPR016193">
    <property type="entry name" value="Cytidine_deaminase-like"/>
</dbReference>
<dbReference type="PROSITE" id="PS00903">
    <property type="entry name" value="CYT_DCMP_DEAMINASES_1"/>
    <property type="match status" value="2"/>
</dbReference>
<dbReference type="Pfam" id="PF18750">
    <property type="entry name" value="SNAD4"/>
    <property type="match status" value="1"/>
</dbReference>
<dbReference type="GO" id="GO:0006397">
    <property type="term" value="P:mRNA processing"/>
    <property type="evidence" value="ECO:0007669"/>
    <property type="project" value="UniProtKB-KW"/>
</dbReference>
<keyword evidence="8" id="KW-0507">mRNA processing</keyword>
<evidence type="ECO:0000256" key="1">
    <source>
        <dbReference type="ARBA" id="ARBA00001947"/>
    </source>
</evidence>
<evidence type="ECO:0000256" key="14">
    <source>
        <dbReference type="ARBA" id="ARBA00045552"/>
    </source>
</evidence>
<evidence type="ECO:0000256" key="12">
    <source>
        <dbReference type="ARBA" id="ARBA00023242"/>
    </source>
</evidence>
<evidence type="ECO:0000256" key="6">
    <source>
        <dbReference type="ARBA" id="ARBA00014786"/>
    </source>
</evidence>
<keyword evidence="9" id="KW-0479">Metal-binding</keyword>
<comment type="subunit">
    <text evidence="15">Homodimer. Interacts with A1CF; form an mRNA editing complex. Interacts with RBM47; form an mRNA editing complex. Found in a complex with CELF2/CUGBP2 and A1CF. Interacts with HNRPAB. Interacts with SYNCRIP.</text>
</comment>
<feature type="domain" description="CMP/dCMP-type deaminase" evidence="18">
    <location>
        <begin position="1"/>
        <end position="120"/>
    </location>
</feature>
<proteinExistence type="inferred from homology"/>
<keyword evidence="10" id="KW-0378">Hydrolase</keyword>
<comment type="function">
    <text evidence="14">Cytidine deaminase catalyzing the cytidine to uridine postranscriptional editing of a variety of mRNAs. Form complexes with cofactors that confer differential editing activity and selectivity. Responsible for the postranscriptional editing of a CAA codon for Gln to a UAA codon for stop in the apolipoprotein B mRNA. Also involved in CGA (Arg) to UGA (Stop) editing in the NF1 mRNA. May also play a role in the epigenetic regulation of gene expression by participating in DNA demethylation.</text>
</comment>
<dbReference type="GO" id="GO:0004126">
    <property type="term" value="F:cytidine deaminase activity"/>
    <property type="evidence" value="ECO:0007669"/>
    <property type="project" value="TreeGrafter"/>
</dbReference>
<organism evidence="19 20">
    <name type="scientific">Bubo bubo</name>
    <name type="common">Eurasian eagle-owl</name>
    <name type="synonym">Strix bubo</name>
    <dbReference type="NCBI Taxonomy" id="30461"/>
    <lineage>
        <taxon>Eukaryota</taxon>
        <taxon>Metazoa</taxon>
        <taxon>Chordata</taxon>
        <taxon>Craniata</taxon>
        <taxon>Vertebrata</taxon>
        <taxon>Euteleostomi</taxon>
        <taxon>Archelosauria</taxon>
        <taxon>Archosauria</taxon>
        <taxon>Dinosauria</taxon>
        <taxon>Saurischia</taxon>
        <taxon>Theropoda</taxon>
        <taxon>Coelurosauria</taxon>
        <taxon>Aves</taxon>
        <taxon>Neognathae</taxon>
        <taxon>Neoaves</taxon>
        <taxon>Telluraves</taxon>
        <taxon>Strigiformes</taxon>
        <taxon>Strigidae</taxon>
        <taxon>Bubo</taxon>
    </lineage>
</organism>
<evidence type="ECO:0000256" key="9">
    <source>
        <dbReference type="ARBA" id="ARBA00022723"/>
    </source>
</evidence>
<evidence type="ECO:0000256" key="2">
    <source>
        <dbReference type="ARBA" id="ARBA00004123"/>
    </source>
</evidence>
<evidence type="ECO:0000256" key="11">
    <source>
        <dbReference type="ARBA" id="ARBA00022833"/>
    </source>
</evidence>
<comment type="catalytic activity">
    <reaction evidence="16">
        <text>a cytidine in mRNA + H2O + H(+) = a uridine in mRNA + NH4(+)</text>
        <dbReference type="Rhea" id="RHEA:74355"/>
        <dbReference type="Rhea" id="RHEA-COMP:14658"/>
        <dbReference type="Rhea" id="RHEA-COMP:15145"/>
        <dbReference type="ChEBI" id="CHEBI:15377"/>
        <dbReference type="ChEBI" id="CHEBI:15378"/>
        <dbReference type="ChEBI" id="CHEBI:28938"/>
        <dbReference type="ChEBI" id="CHEBI:65315"/>
        <dbReference type="ChEBI" id="CHEBI:82748"/>
    </reaction>
    <physiologicalReaction direction="left-to-right" evidence="16">
        <dbReference type="Rhea" id="RHEA:74356"/>
    </physiologicalReaction>
</comment>
<evidence type="ECO:0000256" key="15">
    <source>
        <dbReference type="ARBA" id="ARBA00046509"/>
    </source>
</evidence>
<dbReference type="PANTHER" id="PTHR13857:SF26">
    <property type="entry name" value="C-U-EDITING ENZYME APOBEC-1"/>
    <property type="match status" value="1"/>
</dbReference>
<dbReference type="GO" id="GO:0016554">
    <property type="term" value="P:cytidine to uridine editing"/>
    <property type="evidence" value="ECO:0007669"/>
    <property type="project" value="TreeGrafter"/>
</dbReference>
<reference evidence="19" key="2">
    <citation type="submission" date="2025-09" db="UniProtKB">
        <authorList>
            <consortium name="Ensembl"/>
        </authorList>
    </citation>
    <scope>IDENTIFICATION</scope>
</reference>
<dbReference type="PROSITE" id="PS51747">
    <property type="entry name" value="CYT_DCMP_DEAMINASES_2"/>
    <property type="match status" value="2"/>
</dbReference>
<dbReference type="GO" id="GO:0003723">
    <property type="term" value="F:RNA binding"/>
    <property type="evidence" value="ECO:0007669"/>
    <property type="project" value="TreeGrafter"/>
</dbReference>
<evidence type="ECO:0000313" key="19">
    <source>
        <dbReference type="Ensembl" id="ENSBOBP00000004939.1"/>
    </source>
</evidence>
<evidence type="ECO:0000259" key="18">
    <source>
        <dbReference type="PROSITE" id="PS51747"/>
    </source>
</evidence>
<evidence type="ECO:0000256" key="16">
    <source>
        <dbReference type="ARBA" id="ARBA00049034"/>
    </source>
</evidence>
<keyword evidence="20" id="KW-1185">Reference proteome</keyword>
<dbReference type="PANTHER" id="PTHR13857">
    <property type="entry name" value="MRNA EDITING ENZYME"/>
    <property type="match status" value="1"/>
</dbReference>
<evidence type="ECO:0000256" key="3">
    <source>
        <dbReference type="ARBA" id="ARBA00004496"/>
    </source>
</evidence>
<dbReference type="InterPro" id="IPR050610">
    <property type="entry name" value="APOBEC_Cyt_Deaminase"/>
</dbReference>
<dbReference type="CDD" id="cd01283">
    <property type="entry name" value="cytidine_deaminase"/>
    <property type="match status" value="1"/>
</dbReference>
<evidence type="ECO:0000256" key="8">
    <source>
        <dbReference type="ARBA" id="ARBA00022664"/>
    </source>
</evidence>
<dbReference type="SUPFAM" id="SSF53927">
    <property type="entry name" value="Cytidine deaminase-like"/>
    <property type="match status" value="2"/>
</dbReference>